<proteinExistence type="predicted"/>
<dbReference type="PANTHER" id="PTHR36223">
    <property type="entry name" value="BETA-LACTAMASE-TYPE TRANSPEPTIDASE FOLD DOMAIN CONTAINING PROTEIN"/>
    <property type="match status" value="1"/>
</dbReference>
<accession>A0A9P5YTF2</accession>
<gene>
    <name evidence="2" type="ORF">BDN70DRAFT_249191</name>
</gene>
<sequence>MTNVHDRLTCSGFEISIKVDGIKSTTYSVQHTQGDEQASCWISSEADKEFSIVLCRKAFEEYDFTAEIFLDGHKAVYYVFKNETGRTSGPRTISCTRTSPTEVRKFAFGTLELTDDDAHLNMPSANSIGEIKVLIQRVKTTSVLSGFAPKVFDVPNLAKVHERSKKGLTHRIQYGPAHQRSASHRSYKYERYGRPITFIFNYRPLRRSILFLSASAPTGSTHQKCYRQRVMYRYCIHSQNMFKNVYQVHSWILCYRLMSKMDHKMLVP</sequence>
<dbReference type="EMBL" id="MU155331">
    <property type="protein sequence ID" value="KAF9475457.1"/>
    <property type="molecule type" value="Genomic_DNA"/>
</dbReference>
<evidence type="ECO:0000313" key="2">
    <source>
        <dbReference type="EMBL" id="KAF9475457.1"/>
    </source>
</evidence>
<keyword evidence="3" id="KW-1185">Reference proteome</keyword>
<feature type="domain" description="DUF7918" evidence="1">
    <location>
        <begin position="12"/>
        <end position="204"/>
    </location>
</feature>
<comment type="caution">
    <text evidence="2">The sequence shown here is derived from an EMBL/GenBank/DDBJ whole genome shotgun (WGS) entry which is preliminary data.</text>
</comment>
<reference evidence="2" key="1">
    <citation type="submission" date="2020-11" db="EMBL/GenBank/DDBJ databases">
        <authorList>
            <consortium name="DOE Joint Genome Institute"/>
            <person name="Ahrendt S."/>
            <person name="Riley R."/>
            <person name="Andreopoulos W."/>
            <person name="Labutti K."/>
            <person name="Pangilinan J."/>
            <person name="Ruiz-Duenas F.J."/>
            <person name="Barrasa J.M."/>
            <person name="Sanchez-Garcia M."/>
            <person name="Camarero S."/>
            <person name="Miyauchi S."/>
            <person name="Serrano A."/>
            <person name="Linde D."/>
            <person name="Babiker R."/>
            <person name="Drula E."/>
            <person name="Ayuso-Fernandez I."/>
            <person name="Pacheco R."/>
            <person name="Padilla G."/>
            <person name="Ferreira P."/>
            <person name="Barriuso J."/>
            <person name="Kellner H."/>
            <person name="Castanera R."/>
            <person name="Alfaro M."/>
            <person name="Ramirez L."/>
            <person name="Pisabarro A.G."/>
            <person name="Kuo A."/>
            <person name="Tritt A."/>
            <person name="Lipzen A."/>
            <person name="He G."/>
            <person name="Yan M."/>
            <person name="Ng V."/>
            <person name="Cullen D."/>
            <person name="Martin F."/>
            <person name="Rosso M.-N."/>
            <person name="Henrissat B."/>
            <person name="Hibbett D."/>
            <person name="Martinez A.T."/>
            <person name="Grigoriev I.V."/>
        </authorList>
    </citation>
    <scope>NUCLEOTIDE SEQUENCE</scope>
    <source>
        <strain evidence="2">CIRM-BRFM 674</strain>
    </source>
</reference>
<dbReference type="OrthoDB" id="3364132at2759"/>
<dbReference type="PANTHER" id="PTHR36223:SF1">
    <property type="entry name" value="TRANSCRIPTION ELONGATION FACTOR EAF N-TERMINAL DOMAIN-CONTAINING PROTEIN"/>
    <property type="match status" value="1"/>
</dbReference>
<dbReference type="Proteomes" id="UP000807469">
    <property type="component" value="Unassembled WGS sequence"/>
</dbReference>
<dbReference type="Pfam" id="PF25534">
    <property type="entry name" value="DUF7918"/>
    <property type="match status" value="1"/>
</dbReference>
<organism evidence="2 3">
    <name type="scientific">Pholiota conissans</name>
    <dbReference type="NCBI Taxonomy" id="109636"/>
    <lineage>
        <taxon>Eukaryota</taxon>
        <taxon>Fungi</taxon>
        <taxon>Dikarya</taxon>
        <taxon>Basidiomycota</taxon>
        <taxon>Agaricomycotina</taxon>
        <taxon>Agaricomycetes</taxon>
        <taxon>Agaricomycetidae</taxon>
        <taxon>Agaricales</taxon>
        <taxon>Agaricineae</taxon>
        <taxon>Strophariaceae</taxon>
        <taxon>Pholiota</taxon>
    </lineage>
</organism>
<evidence type="ECO:0000313" key="3">
    <source>
        <dbReference type="Proteomes" id="UP000807469"/>
    </source>
</evidence>
<dbReference type="InterPro" id="IPR057678">
    <property type="entry name" value="DUF7918"/>
</dbReference>
<name>A0A9P5YTF2_9AGAR</name>
<dbReference type="AlphaFoldDB" id="A0A9P5YTF2"/>
<evidence type="ECO:0000259" key="1">
    <source>
        <dbReference type="Pfam" id="PF25534"/>
    </source>
</evidence>
<protein>
    <recommendedName>
        <fullName evidence="1">DUF7918 domain-containing protein</fullName>
    </recommendedName>
</protein>